<keyword evidence="3" id="KW-1185">Reference proteome</keyword>
<dbReference type="EMBL" id="KE345237">
    <property type="protein sequence ID" value="EXB96155.1"/>
    <property type="molecule type" value="Genomic_DNA"/>
</dbReference>
<protein>
    <submittedName>
        <fullName evidence="2">Uncharacterized protein</fullName>
    </submittedName>
</protein>
<sequence>MFLMPSPEKNGESLGIARPGGDTRSLAGISDALRSNRWDLPRNGDLLAAISVAKILRRPFPS</sequence>
<feature type="region of interest" description="Disordered" evidence="1">
    <location>
        <begin position="1"/>
        <end position="20"/>
    </location>
</feature>
<dbReference type="Proteomes" id="UP000030645">
    <property type="component" value="Unassembled WGS sequence"/>
</dbReference>
<dbReference type="AlphaFoldDB" id="W9RKT6"/>
<proteinExistence type="predicted"/>
<name>W9RKT6_9ROSA</name>
<evidence type="ECO:0000313" key="3">
    <source>
        <dbReference type="Proteomes" id="UP000030645"/>
    </source>
</evidence>
<organism evidence="2 3">
    <name type="scientific">Morus notabilis</name>
    <dbReference type="NCBI Taxonomy" id="981085"/>
    <lineage>
        <taxon>Eukaryota</taxon>
        <taxon>Viridiplantae</taxon>
        <taxon>Streptophyta</taxon>
        <taxon>Embryophyta</taxon>
        <taxon>Tracheophyta</taxon>
        <taxon>Spermatophyta</taxon>
        <taxon>Magnoliopsida</taxon>
        <taxon>eudicotyledons</taxon>
        <taxon>Gunneridae</taxon>
        <taxon>Pentapetalae</taxon>
        <taxon>rosids</taxon>
        <taxon>fabids</taxon>
        <taxon>Rosales</taxon>
        <taxon>Moraceae</taxon>
        <taxon>Moreae</taxon>
        <taxon>Morus</taxon>
    </lineage>
</organism>
<evidence type="ECO:0000313" key="2">
    <source>
        <dbReference type="EMBL" id="EXB96155.1"/>
    </source>
</evidence>
<gene>
    <name evidence="2" type="ORF">L484_017003</name>
</gene>
<accession>W9RKT6</accession>
<evidence type="ECO:0000256" key="1">
    <source>
        <dbReference type="SAM" id="MobiDB-lite"/>
    </source>
</evidence>
<reference evidence="3" key="1">
    <citation type="submission" date="2013-01" db="EMBL/GenBank/DDBJ databases">
        <title>Draft Genome Sequence of a Mulberry Tree, Morus notabilis C.K. Schneid.</title>
        <authorList>
            <person name="He N."/>
            <person name="Zhao S."/>
        </authorList>
    </citation>
    <scope>NUCLEOTIDE SEQUENCE</scope>
</reference>